<evidence type="ECO:0008006" key="7">
    <source>
        <dbReference type="Google" id="ProtNLM"/>
    </source>
</evidence>
<dbReference type="Pfam" id="PF13921">
    <property type="entry name" value="Myb_DNA-bind_6"/>
    <property type="match status" value="1"/>
</dbReference>
<evidence type="ECO:0000313" key="5">
    <source>
        <dbReference type="EMBL" id="RXH75449.1"/>
    </source>
</evidence>
<keyword evidence="1" id="KW-0677">Repeat</keyword>
<dbReference type="SUPFAM" id="SSF46689">
    <property type="entry name" value="Homeodomain-like"/>
    <property type="match status" value="1"/>
</dbReference>
<evidence type="ECO:0000256" key="1">
    <source>
        <dbReference type="ARBA" id="ARBA00022737"/>
    </source>
</evidence>
<comment type="caution">
    <text evidence="5">The sequence shown here is derived from an EMBL/GenBank/DDBJ whole genome shotgun (WGS) entry which is preliminary data.</text>
</comment>
<proteinExistence type="predicted"/>
<keyword evidence="3" id="KW-0238">DNA-binding</keyword>
<evidence type="ECO:0000256" key="4">
    <source>
        <dbReference type="ARBA" id="ARBA00023163"/>
    </source>
</evidence>
<evidence type="ECO:0000313" key="6">
    <source>
        <dbReference type="Proteomes" id="UP000290289"/>
    </source>
</evidence>
<gene>
    <name evidence="5" type="ORF">DVH24_030170</name>
</gene>
<sequence>MRKGFYFLCQSLQKLSTLLIFLHFVGLRWCGKSCRLRWLNYLRPDIKHGSFTEEEDITICSLYNQMGSRQFESTELCGFTQMQSSLLQCLLIFYSTCTVKSMKSGSFCPVYKIPYRRRGKQNDVNWRFTVALKGAFMFVVQCWKIGKL</sequence>
<evidence type="ECO:0000256" key="3">
    <source>
        <dbReference type="ARBA" id="ARBA00023125"/>
    </source>
</evidence>
<name>A0A498HXU5_MALDO</name>
<dbReference type="AlphaFoldDB" id="A0A498HXU5"/>
<dbReference type="Gene3D" id="1.10.10.60">
    <property type="entry name" value="Homeodomain-like"/>
    <property type="match status" value="1"/>
</dbReference>
<organism evidence="5 6">
    <name type="scientific">Malus domestica</name>
    <name type="common">Apple</name>
    <name type="synonym">Pyrus malus</name>
    <dbReference type="NCBI Taxonomy" id="3750"/>
    <lineage>
        <taxon>Eukaryota</taxon>
        <taxon>Viridiplantae</taxon>
        <taxon>Streptophyta</taxon>
        <taxon>Embryophyta</taxon>
        <taxon>Tracheophyta</taxon>
        <taxon>Spermatophyta</taxon>
        <taxon>Magnoliopsida</taxon>
        <taxon>eudicotyledons</taxon>
        <taxon>Gunneridae</taxon>
        <taxon>Pentapetalae</taxon>
        <taxon>rosids</taxon>
        <taxon>fabids</taxon>
        <taxon>Rosales</taxon>
        <taxon>Rosaceae</taxon>
        <taxon>Amygdaloideae</taxon>
        <taxon>Maleae</taxon>
        <taxon>Malus</taxon>
    </lineage>
</organism>
<keyword evidence="2" id="KW-0805">Transcription regulation</keyword>
<protein>
    <recommendedName>
        <fullName evidence="7">HTH myb-type domain-containing protein</fullName>
    </recommendedName>
</protein>
<dbReference type="InterPro" id="IPR009057">
    <property type="entry name" value="Homeodomain-like_sf"/>
</dbReference>
<dbReference type="PANTHER" id="PTHR48000:SF46">
    <property type="entry name" value="TRANSCRIPTION FACTOR MYB36"/>
    <property type="match status" value="1"/>
</dbReference>
<evidence type="ECO:0000256" key="2">
    <source>
        <dbReference type="ARBA" id="ARBA00023015"/>
    </source>
</evidence>
<dbReference type="PANTHER" id="PTHR48000">
    <property type="entry name" value="OS09G0431300 PROTEIN"/>
    <property type="match status" value="1"/>
</dbReference>
<reference evidence="5 6" key="1">
    <citation type="submission" date="2018-10" db="EMBL/GenBank/DDBJ databases">
        <title>A high-quality apple genome assembly.</title>
        <authorList>
            <person name="Hu J."/>
        </authorList>
    </citation>
    <scope>NUCLEOTIDE SEQUENCE [LARGE SCALE GENOMIC DNA]</scope>
    <source>
        <strain evidence="6">cv. HFTH1</strain>
        <tissue evidence="5">Young leaf</tissue>
    </source>
</reference>
<accession>A0A498HXU5</accession>
<dbReference type="GO" id="GO:0003677">
    <property type="term" value="F:DNA binding"/>
    <property type="evidence" value="ECO:0007669"/>
    <property type="project" value="UniProtKB-KW"/>
</dbReference>
<keyword evidence="4" id="KW-0804">Transcription</keyword>
<keyword evidence="6" id="KW-1185">Reference proteome</keyword>
<dbReference type="EMBL" id="RDQH01000341">
    <property type="protein sequence ID" value="RXH75449.1"/>
    <property type="molecule type" value="Genomic_DNA"/>
</dbReference>
<dbReference type="Proteomes" id="UP000290289">
    <property type="component" value="Chromosome 15"/>
</dbReference>